<dbReference type="Pfam" id="PF02618">
    <property type="entry name" value="YceG"/>
    <property type="match status" value="1"/>
</dbReference>
<evidence type="ECO:0000256" key="5">
    <source>
        <dbReference type="ARBA" id="ARBA00023239"/>
    </source>
</evidence>
<keyword evidence="2 7" id="KW-0812">Transmembrane</keyword>
<reference evidence="8 9" key="1">
    <citation type="submission" date="2016-03" db="EMBL/GenBank/DDBJ databases">
        <authorList>
            <consortium name="Pathogen Informatics"/>
        </authorList>
    </citation>
    <scope>NUCLEOTIDE SEQUENCE [LARGE SCALE GENOMIC DNA]</scope>
    <source>
        <strain evidence="8 9">NCTC13364</strain>
    </source>
</reference>
<dbReference type="GO" id="GO:0005886">
    <property type="term" value="C:plasma membrane"/>
    <property type="evidence" value="ECO:0007669"/>
    <property type="project" value="UniProtKB-UniRule"/>
</dbReference>
<accession>A0A157LYT6</accession>
<evidence type="ECO:0000313" key="8">
    <source>
        <dbReference type="EMBL" id="SAI01931.1"/>
    </source>
</evidence>
<protein>
    <recommendedName>
        <fullName evidence="7">Endolytic murein transglycosylase</fullName>
        <ecNumber evidence="7">4.2.2.29</ecNumber>
    </recommendedName>
    <alternativeName>
        <fullName evidence="7">Peptidoglycan lytic transglycosylase</fullName>
    </alternativeName>
    <alternativeName>
        <fullName evidence="7">Peptidoglycan polymerization terminase</fullName>
    </alternativeName>
</protein>
<evidence type="ECO:0000256" key="2">
    <source>
        <dbReference type="ARBA" id="ARBA00022692"/>
    </source>
</evidence>
<keyword evidence="7" id="KW-0997">Cell inner membrane</keyword>
<evidence type="ECO:0000313" key="9">
    <source>
        <dbReference type="Proteomes" id="UP000077037"/>
    </source>
</evidence>
<dbReference type="CDD" id="cd08010">
    <property type="entry name" value="MltG_like"/>
    <property type="match status" value="1"/>
</dbReference>
<evidence type="ECO:0000256" key="1">
    <source>
        <dbReference type="ARBA" id="ARBA00022475"/>
    </source>
</evidence>
<dbReference type="EMBL" id="FKBS01000008">
    <property type="protein sequence ID" value="SAI01931.1"/>
    <property type="molecule type" value="Genomic_DNA"/>
</dbReference>
<keyword evidence="3 7" id="KW-1133">Transmembrane helix</keyword>
<keyword evidence="1 7" id="KW-1003">Cell membrane</keyword>
<gene>
    <name evidence="8" type="primary">yceG</name>
    <name evidence="7" type="synonym">mltG</name>
    <name evidence="8" type="ORF">SAMEA1982600_00962</name>
</gene>
<keyword evidence="5 7" id="KW-0456">Lyase</keyword>
<dbReference type="PANTHER" id="PTHR30518">
    <property type="entry name" value="ENDOLYTIC MUREIN TRANSGLYCOSYLASE"/>
    <property type="match status" value="1"/>
</dbReference>
<dbReference type="InterPro" id="IPR003770">
    <property type="entry name" value="MLTG-like"/>
</dbReference>
<evidence type="ECO:0000256" key="7">
    <source>
        <dbReference type="HAMAP-Rule" id="MF_02065"/>
    </source>
</evidence>
<comment type="catalytic activity">
    <reaction evidence="7">
        <text>a peptidoglycan chain = a peptidoglycan chain with N-acetyl-1,6-anhydromuramyl-[peptide] at the reducing end + a peptidoglycan chain with N-acetylglucosamine at the non-reducing end.</text>
        <dbReference type="EC" id="4.2.2.29"/>
    </reaction>
</comment>
<dbReference type="Proteomes" id="UP000077037">
    <property type="component" value="Unassembled WGS sequence"/>
</dbReference>
<sequence>MRIRFRTLFLMFVLLALVAAAAVVGLAWRWAHEPVPLAAERVDFVVQPGSNPRAVARTLAQAGIPVWEDGFIWMARLTEQDKLIKAGGYEAVQGDSPWKLLERMARGDMSQRQITFVEGWTFRQMRDALRNHPDVKQTLDGVSDEALMKRLGSEIEHPEGMFFPDTYVFTPGSSDFDILRRAYQAGEQVLQKFWADRSPDLPLATPYEALILASIIEKETGDGADRARIGGVFVNRLRRGMLLQTDPTVIYGMGAAYDGRIRKRDLQTDTPWNTYTRPGLPPTPIAASGRAALHAATHPEAHDYYYFVSRGNGTSEFSRNLNEHNRNVSRYILGQGQK</sequence>
<dbReference type="RefSeq" id="WP_066409184.1">
    <property type="nucleotide sequence ID" value="NZ_FKBS01000008.1"/>
</dbReference>
<feature type="site" description="Important for catalytic activity" evidence="7">
    <location>
        <position position="219"/>
    </location>
</feature>
<name>A0A157LYT6_9BORD</name>
<organism evidence="8 9">
    <name type="scientific">Bordetella ansorpii</name>
    <dbReference type="NCBI Taxonomy" id="288768"/>
    <lineage>
        <taxon>Bacteria</taxon>
        <taxon>Pseudomonadati</taxon>
        <taxon>Pseudomonadota</taxon>
        <taxon>Betaproteobacteria</taxon>
        <taxon>Burkholderiales</taxon>
        <taxon>Alcaligenaceae</taxon>
        <taxon>Bordetella</taxon>
    </lineage>
</organism>
<proteinExistence type="inferred from homology"/>
<dbReference type="GO" id="GO:0009252">
    <property type="term" value="P:peptidoglycan biosynthetic process"/>
    <property type="evidence" value="ECO:0007669"/>
    <property type="project" value="UniProtKB-UniRule"/>
</dbReference>
<dbReference type="AlphaFoldDB" id="A0A157LYT6"/>
<dbReference type="GO" id="GO:0008932">
    <property type="term" value="F:lytic endotransglycosylase activity"/>
    <property type="evidence" value="ECO:0007669"/>
    <property type="project" value="UniProtKB-UniRule"/>
</dbReference>
<dbReference type="NCBIfam" id="TIGR00247">
    <property type="entry name" value="endolytic transglycosylase MltG"/>
    <property type="match status" value="1"/>
</dbReference>
<dbReference type="Gene3D" id="3.30.160.60">
    <property type="entry name" value="Classic Zinc Finger"/>
    <property type="match status" value="1"/>
</dbReference>
<evidence type="ECO:0000256" key="4">
    <source>
        <dbReference type="ARBA" id="ARBA00023136"/>
    </source>
</evidence>
<dbReference type="EC" id="4.2.2.29" evidence="7"/>
<dbReference type="HAMAP" id="MF_02065">
    <property type="entry name" value="MltG"/>
    <property type="match status" value="1"/>
</dbReference>
<comment type="similarity">
    <text evidence="7">Belongs to the transglycosylase MltG family.</text>
</comment>
<keyword evidence="6 7" id="KW-0961">Cell wall biogenesis/degradation</keyword>
<dbReference type="Gene3D" id="3.30.1490.480">
    <property type="entry name" value="Endolytic murein transglycosylase"/>
    <property type="match status" value="1"/>
</dbReference>
<dbReference type="OrthoDB" id="9814591at2"/>
<comment type="function">
    <text evidence="7">Functions as a peptidoglycan terminase that cleaves nascent peptidoglycan strands endolytically to terminate their elongation.</text>
</comment>
<evidence type="ECO:0000256" key="3">
    <source>
        <dbReference type="ARBA" id="ARBA00022989"/>
    </source>
</evidence>
<dbReference type="PANTHER" id="PTHR30518:SF2">
    <property type="entry name" value="ENDOLYTIC MUREIN TRANSGLYCOSYLASE"/>
    <property type="match status" value="1"/>
</dbReference>
<keyword evidence="4 7" id="KW-0472">Membrane</keyword>
<evidence type="ECO:0000256" key="6">
    <source>
        <dbReference type="ARBA" id="ARBA00023316"/>
    </source>
</evidence>
<dbReference type="GO" id="GO:0071555">
    <property type="term" value="P:cell wall organization"/>
    <property type="evidence" value="ECO:0007669"/>
    <property type="project" value="UniProtKB-KW"/>
</dbReference>